<keyword evidence="3" id="KW-1185">Reference proteome</keyword>
<protein>
    <recommendedName>
        <fullName evidence="4">Ubiquitin carrier protein</fullName>
    </recommendedName>
</protein>
<proteinExistence type="predicted"/>
<accession>A0A9W9CMB1</accession>
<feature type="transmembrane region" description="Helical" evidence="1">
    <location>
        <begin position="40"/>
        <end position="63"/>
    </location>
</feature>
<keyword evidence="1" id="KW-0812">Transmembrane</keyword>
<dbReference type="OrthoDB" id="2896006at2759"/>
<feature type="transmembrane region" description="Helical" evidence="1">
    <location>
        <begin position="141"/>
        <end position="161"/>
    </location>
</feature>
<dbReference type="AlphaFoldDB" id="A0A9W9CMB1"/>
<keyword evidence="1" id="KW-1133">Transmembrane helix</keyword>
<evidence type="ECO:0000313" key="3">
    <source>
        <dbReference type="Proteomes" id="UP001140560"/>
    </source>
</evidence>
<feature type="transmembrane region" description="Helical" evidence="1">
    <location>
        <begin position="167"/>
        <end position="188"/>
    </location>
</feature>
<feature type="transmembrane region" description="Helical" evidence="1">
    <location>
        <begin position="209"/>
        <end position="235"/>
    </location>
</feature>
<sequence length="384" mass="41772">MTVFTELARRGLSHPNTVSFVKRAVSVQNGDGEEIKMPTWGFVLLYVSFVASMVVVSLVSYTLKEVVTTLCMVESPVAAITVSPSTHESGDKAEKEGLLESGPTITLVNQKPITSSIRGTVKHLVANAGGYARFRGLKIHFLYSILFSLVAQFFASLLPRFVGQTTLVAGLAGAALANVHAAWTHKVVAMPSDQKLWQRIPAKSNWKTLALPGAIATAMPYVSLYLTCGVAMAMGLHKLDQENFAEYSGAQWTSLAARMVAVVVLAITCTLFLCLPAIVTLVRIEASILPEDQDTIVPFDRTFAGKVSSKMLGGTGVVGFLDAWRSFNWEARRRLIKLYVKVFFVLAGLMFLIAHVLAFEVFAIMGPKLGKMLAQAKHDGFLTR</sequence>
<reference evidence="2" key="1">
    <citation type="submission" date="2022-10" db="EMBL/GenBank/DDBJ databases">
        <title>Tapping the CABI collections for fungal endophytes: first genome assemblies for Collariella, Neodidymelliopsis, Ascochyta clinopodiicola, Didymella pomorum, Didymosphaeria variabile, Neocosmospora piperis and Neocucurbitaria cava.</title>
        <authorList>
            <person name="Hill R."/>
        </authorList>
    </citation>
    <scope>NUCLEOTIDE SEQUENCE</scope>
    <source>
        <strain evidence="2">IMI 356814</strain>
    </source>
</reference>
<organism evidence="2 3">
    <name type="scientific">Neocucurbitaria cava</name>
    <dbReference type="NCBI Taxonomy" id="798079"/>
    <lineage>
        <taxon>Eukaryota</taxon>
        <taxon>Fungi</taxon>
        <taxon>Dikarya</taxon>
        <taxon>Ascomycota</taxon>
        <taxon>Pezizomycotina</taxon>
        <taxon>Dothideomycetes</taxon>
        <taxon>Pleosporomycetidae</taxon>
        <taxon>Pleosporales</taxon>
        <taxon>Pleosporineae</taxon>
        <taxon>Cucurbitariaceae</taxon>
        <taxon>Neocucurbitaria</taxon>
    </lineage>
</organism>
<dbReference type="Proteomes" id="UP001140560">
    <property type="component" value="Unassembled WGS sequence"/>
</dbReference>
<evidence type="ECO:0000256" key="1">
    <source>
        <dbReference type="SAM" id="Phobius"/>
    </source>
</evidence>
<gene>
    <name evidence="2" type="ORF">N0V83_004556</name>
</gene>
<evidence type="ECO:0000313" key="2">
    <source>
        <dbReference type="EMBL" id="KAJ4371339.1"/>
    </source>
</evidence>
<evidence type="ECO:0008006" key="4">
    <source>
        <dbReference type="Google" id="ProtNLM"/>
    </source>
</evidence>
<feature type="transmembrane region" description="Helical" evidence="1">
    <location>
        <begin position="255"/>
        <end position="282"/>
    </location>
</feature>
<comment type="caution">
    <text evidence="2">The sequence shown here is derived from an EMBL/GenBank/DDBJ whole genome shotgun (WGS) entry which is preliminary data.</text>
</comment>
<feature type="transmembrane region" description="Helical" evidence="1">
    <location>
        <begin position="342"/>
        <end position="365"/>
    </location>
</feature>
<keyword evidence="1" id="KW-0472">Membrane</keyword>
<dbReference type="EMBL" id="JAPEUY010000007">
    <property type="protein sequence ID" value="KAJ4371339.1"/>
    <property type="molecule type" value="Genomic_DNA"/>
</dbReference>
<name>A0A9W9CMB1_9PLEO</name>